<reference evidence="6" key="2">
    <citation type="submission" date="2021-03" db="EMBL/GenBank/DDBJ databases">
        <title>Identification of cDNAs encoding glutathione S-transferases from the cigarette beetle Lasioderma serricorne.</title>
        <authorList>
            <person name="Liu S."/>
        </authorList>
    </citation>
    <scope>NUCLEOTIDE SEQUENCE</scope>
    <source>
        <strain evidence="6">HF</strain>
    </source>
</reference>
<gene>
    <name evidence="5" type="primary">GSTe1</name>
</gene>
<feature type="signal peptide" evidence="2">
    <location>
        <begin position="1"/>
        <end position="16"/>
    </location>
</feature>
<evidence type="ECO:0000313" key="5">
    <source>
        <dbReference type="EMBL" id="QHB49807.1"/>
    </source>
</evidence>
<dbReference type="SFLD" id="SFLDG00358">
    <property type="entry name" value="Main_(cytGST)"/>
    <property type="match status" value="1"/>
</dbReference>
<evidence type="ECO:0000256" key="1">
    <source>
        <dbReference type="ARBA" id="ARBA00011738"/>
    </source>
</evidence>
<dbReference type="PROSITE" id="PS50404">
    <property type="entry name" value="GST_NTER"/>
    <property type="match status" value="1"/>
</dbReference>
<feature type="chain" id="PRO_5036172496" evidence="2">
    <location>
        <begin position="17"/>
        <end position="227"/>
    </location>
</feature>
<dbReference type="Pfam" id="PF00043">
    <property type="entry name" value="GST_C"/>
    <property type="match status" value="1"/>
</dbReference>
<dbReference type="Gene3D" id="1.20.1050.10">
    <property type="match status" value="1"/>
</dbReference>
<comment type="subunit">
    <text evidence="1">Homodimer.</text>
</comment>
<keyword evidence="5" id="KW-0808">Transferase</keyword>
<dbReference type="EMBL" id="MW759286">
    <property type="protein sequence ID" value="QWV59555.1"/>
    <property type="molecule type" value="mRNA"/>
</dbReference>
<dbReference type="AlphaFoldDB" id="A0A6B9LSQ3"/>
<dbReference type="EMBL" id="MN480468">
    <property type="protein sequence ID" value="QHB49807.1"/>
    <property type="molecule type" value="mRNA"/>
</dbReference>
<keyword evidence="2" id="KW-0732">Signal</keyword>
<dbReference type="GO" id="GO:0006749">
    <property type="term" value="P:glutathione metabolic process"/>
    <property type="evidence" value="ECO:0007669"/>
    <property type="project" value="TreeGrafter"/>
</dbReference>
<reference evidence="5" key="1">
    <citation type="submission" date="2019-09" db="EMBL/GenBank/DDBJ databases">
        <authorList>
            <person name="Yan Y."/>
            <person name="Xu K.K."/>
            <person name="Yan H."/>
            <person name="Hu D.M."/>
            <person name="Yan W.J."/>
        </authorList>
    </citation>
    <scope>NUCLEOTIDE SEQUENCE</scope>
</reference>
<evidence type="ECO:0000259" key="3">
    <source>
        <dbReference type="PROSITE" id="PS50404"/>
    </source>
</evidence>
<dbReference type="SUPFAM" id="SSF52833">
    <property type="entry name" value="Thioredoxin-like"/>
    <property type="match status" value="1"/>
</dbReference>
<dbReference type="SUPFAM" id="SSF47616">
    <property type="entry name" value="GST C-terminal domain-like"/>
    <property type="match status" value="1"/>
</dbReference>
<feature type="domain" description="GST N-terminal" evidence="3">
    <location>
        <begin position="1"/>
        <end position="84"/>
    </location>
</feature>
<dbReference type="GO" id="GO:0004364">
    <property type="term" value="F:glutathione transferase activity"/>
    <property type="evidence" value="ECO:0007669"/>
    <property type="project" value="TreeGrafter"/>
</dbReference>
<dbReference type="FunFam" id="1.20.1050.10:FF:000007">
    <property type="entry name" value="Glutathione S-transferase 1-1"/>
    <property type="match status" value="1"/>
</dbReference>
<name>A0A6B9LSQ3_9COLE</name>
<dbReference type="SFLD" id="SFLDS00019">
    <property type="entry name" value="Glutathione_Transferase_(cytos"/>
    <property type="match status" value="1"/>
</dbReference>
<dbReference type="InterPro" id="IPR004045">
    <property type="entry name" value="Glutathione_S-Trfase_N"/>
</dbReference>
<dbReference type="InterPro" id="IPR040079">
    <property type="entry name" value="Glutathione_S-Trfase"/>
</dbReference>
<evidence type="ECO:0000256" key="2">
    <source>
        <dbReference type="SAM" id="SignalP"/>
    </source>
</evidence>
<evidence type="ECO:0000259" key="4">
    <source>
        <dbReference type="PROSITE" id="PS50405"/>
    </source>
</evidence>
<dbReference type="Gene3D" id="3.40.30.10">
    <property type="entry name" value="Glutaredoxin"/>
    <property type="match status" value="1"/>
</dbReference>
<dbReference type="CDD" id="cd03177">
    <property type="entry name" value="GST_C_Delta_Epsilon"/>
    <property type="match status" value="1"/>
</dbReference>
<dbReference type="InterPro" id="IPR010987">
    <property type="entry name" value="Glutathione-S-Trfase_C-like"/>
</dbReference>
<dbReference type="CDD" id="cd03045">
    <property type="entry name" value="GST_N_Delta_Epsilon"/>
    <property type="match status" value="1"/>
</dbReference>
<dbReference type="PANTHER" id="PTHR43969:SF4">
    <property type="entry name" value="FI01423P-RELATED"/>
    <property type="match status" value="1"/>
</dbReference>
<dbReference type="InterPro" id="IPR036282">
    <property type="entry name" value="Glutathione-S-Trfase_C_sf"/>
</dbReference>
<organism evidence="5">
    <name type="scientific">Lasioderma serricorne</name>
    <name type="common">cigarette beetle</name>
    <dbReference type="NCBI Taxonomy" id="295660"/>
    <lineage>
        <taxon>Eukaryota</taxon>
        <taxon>Metazoa</taxon>
        <taxon>Ecdysozoa</taxon>
        <taxon>Arthropoda</taxon>
        <taxon>Hexapoda</taxon>
        <taxon>Insecta</taxon>
        <taxon>Pterygota</taxon>
        <taxon>Neoptera</taxon>
        <taxon>Endopterygota</taxon>
        <taxon>Coleoptera</taxon>
        <taxon>Polyphaga</taxon>
        <taxon>Bostrichiformia</taxon>
        <taxon>Ptinidae</taxon>
        <taxon>Xyletininae</taxon>
        <taxon>Lasioderma</taxon>
    </lineage>
</organism>
<accession>A0A6B9LSQ3</accession>
<feature type="domain" description="GST C-terminal" evidence="4">
    <location>
        <begin position="90"/>
        <end position="215"/>
    </location>
</feature>
<dbReference type="PROSITE" id="PS50405">
    <property type="entry name" value="GST_CTER"/>
    <property type="match status" value="1"/>
</dbReference>
<sequence length="227" mass="26025">MAPQLFIMALTPAVRSVLLTGEALGIKFDIKQLDLAEKREHLTPEYLKINPQHTVPTLIDEDGFVLWDCHAISAYLVEKYGKDDSLYPKDLQIRGTIHQRLHFDTGVLFPIIVNTLRPIAIQGEKRIPIDRVKEVTEAYGFLNKFLTKHRYLSSCHVTIADFNVISSVAVLEIIFPIDRKQFPYLASWVKRMKRLPYYEKTNNGLYVLKEITKSVTVARAGSLTRIK</sequence>
<dbReference type="InterPro" id="IPR036249">
    <property type="entry name" value="Thioredoxin-like_sf"/>
</dbReference>
<dbReference type="Pfam" id="PF13409">
    <property type="entry name" value="GST_N_2"/>
    <property type="match status" value="1"/>
</dbReference>
<dbReference type="InterPro" id="IPR004046">
    <property type="entry name" value="GST_C"/>
</dbReference>
<proteinExistence type="evidence at transcript level"/>
<dbReference type="PANTHER" id="PTHR43969">
    <property type="entry name" value="GLUTATHIONE S TRANSFERASE D10, ISOFORM A-RELATED"/>
    <property type="match status" value="1"/>
</dbReference>
<evidence type="ECO:0000313" key="6">
    <source>
        <dbReference type="EMBL" id="QWV59555.1"/>
    </source>
</evidence>
<dbReference type="FunFam" id="3.40.30.10:FF:000034">
    <property type="entry name" value="glutathione S-transferase 1"/>
    <property type="match status" value="1"/>
</dbReference>
<protein>
    <submittedName>
        <fullName evidence="5 6">Glutathione S-transferase epsilon</fullName>
    </submittedName>
</protein>